<dbReference type="OrthoDB" id="3734530at2"/>
<gene>
    <name evidence="4" type="ORF">SAMN04487905_10119</name>
</gene>
<protein>
    <submittedName>
        <fullName evidence="4">Glycosyltransferase, GT2 family</fullName>
    </submittedName>
</protein>
<feature type="transmembrane region" description="Helical" evidence="2">
    <location>
        <begin position="582"/>
        <end position="602"/>
    </location>
</feature>
<feature type="transmembrane region" description="Helical" evidence="2">
    <location>
        <begin position="794"/>
        <end position="816"/>
    </location>
</feature>
<feature type="region of interest" description="Disordered" evidence="1">
    <location>
        <begin position="162"/>
        <end position="181"/>
    </location>
</feature>
<evidence type="ECO:0000313" key="4">
    <source>
        <dbReference type="EMBL" id="SDO88470.1"/>
    </source>
</evidence>
<keyword evidence="2" id="KW-1133">Transmembrane helix</keyword>
<keyword evidence="2" id="KW-0472">Membrane</keyword>
<dbReference type="EMBL" id="FNJR01000001">
    <property type="protein sequence ID" value="SDO88470.1"/>
    <property type="molecule type" value="Genomic_DNA"/>
</dbReference>
<dbReference type="Gene3D" id="3.90.550.10">
    <property type="entry name" value="Spore Coat Polysaccharide Biosynthesis Protein SpsA, Chain A"/>
    <property type="match status" value="1"/>
</dbReference>
<dbReference type="InterPro" id="IPR050834">
    <property type="entry name" value="Glycosyltransf_2"/>
</dbReference>
<feature type="transmembrane region" description="Helical" evidence="2">
    <location>
        <begin position="715"/>
        <end position="734"/>
    </location>
</feature>
<feature type="compositionally biased region" description="Basic and acidic residues" evidence="1">
    <location>
        <begin position="402"/>
        <end position="412"/>
    </location>
</feature>
<dbReference type="AlphaFoldDB" id="A0A1H0N809"/>
<dbReference type="PANTHER" id="PTHR43685">
    <property type="entry name" value="GLYCOSYLTRANSFERASE"/>
    <property type="match status" value="1"/>
</dbReference>
<feature type="transmembrane region" description="Helical" evidence="2">
    <location>
        <begin position="677"/>
        <end position="703"/>
    </location>
</feature>
<dbReference type="RefSeq" id="WP_092595937.1">
    <property type="nucleotide sequence ID" value="NZ_FNJR01000001.1"/>
</dbReference>
<dbReference type="STRING" id="405564.SAMN04487905_10119"/>
<feature type="transmembrane region" description="Helical" evidence="2">
    <location>
        <begin position="494"/>
        <end position="517"/>
    </location>
</feature>
<feature type="region of interest" description="Disordered" evidence="1">
    <location>
        <begin position="252"/>
        <end position="277"/>
    </location>
</feature>
<reference evidence="5" key="1">
    <citation type="submission" date="2016-10" db="EMBL/GenBank/DDBJ databases">
        <authorList>
            <person name="Varghese N."/>
            <person name="Submissions S."/>
        </authorList>
    </citation>
    <scope>NUCLEOTIDE SEQUENCE [LARGE SCALE GENOMIC DNA]</scope>
    <source>
        <strain evidence="5">DSM 46732</strain>
    </source>
</reference>
<dbReference type="GO" id="GO:0016740">
    <property type="term" value="F:transferase activity"/>
    <property type="evidence" value="ECO:0007669"/>
    <property type="project" value="UniProtKB-KW"/>
</dbReference>
<dbReference type="InterPro" id="IPR029044">
    <property type="entry name" value="Nucleotide-diphossugar_trans"/>
</dbReference>
<dbReference type="SUPFAM" id="SSF53448">
    <property type="entry name" value="Nucleotide-diphospho-sugar transferases"/>
    <property type="match status" value="1"/>
</dbReference>
<feature type="domain" description="Glycosyltransferase 2-like" evidence="3">
    <location>
        <begin position="26"/>
        <end position="144"/>
    </location>
</feature>
<feature type="transmembrane region" description="Helical" evidence="2">
    <location>
        <begin position="558"/>
        <end position="575"/>
    </location>
</feature>
<feature type="transmembrane region" description="Helical" evidence="2">
    <location>
        <begin position="828"/>
        <end position="852"/>
    </location>
</feature>
<dbReference type="Pfam" id="PF00535">
    <property type="entry name" value="Glycos_transf_2"/>
    <property type="match status" value="1"/>
</dbReference>
<dbReference type="Proteomes" id="UP000199497">
    <property type="component" value="Unassembled WGS sequence"/>
</dbReference>
<evidence type="ECO:0000256" key="1">
    <source>
        <dbReference type="SAM" id="MobiDB-lite"/>
    </source>
</evidence>
<feature type="transmembrane region" description="Helical" evidence="2">
    <location>
        <begin position="638"/>
        <end position="657"/>
    </location>
</feature>
<keyword evidence="4" id="KW-0808">Transferase</keyword>
<proteinExistence type="predicted"/>
<feature type="compositionally biased region" description="Polar residues" evidence="1">
    <location>
        <begin position="255"/>
        <end position="269"/>
    </location>
</feature>
<evidence type="ECO:0000259" key="3">
    <source>
        <dbReference type="Pfam" id="PF00535"/>
    </source>
</evidence>
<organism evidence="4 5">
    <name type="scientific">Actinopolyspora xinjiangensis</name>
    <dbReference type="NCBI Taxonomy" id="405564"/>
    <lineage>
        <taxon>Bacteria</taxon>
        <taxon>Bacillati</taxon>
        <taxon>Actinomycetota</taxon>
        <taxon>Actinomycetes</taxon>
        <taxon>Actinopolysporales</taxon>
        <taxon>Actinopolysporaceae</taxon>
        <taxon>Actinopolyspora</taxon>
    </lineage>
</organism>
<keyword evidence="2" id="KW-0812">Transmembrane</keyword>
<evidence type="ECO:0000313" key="5">
    <source>
        <dbReference type="Proteomes" id="UP000199497"/>
    </source>
</evidence>
<feature type="transmembrane region" description="Helical" evidence="2">
    <location>
        <begin position="864"/>
        <end position="884"/>
    </location>
</feature>
<dbReference type="PANTHER" id="PTHR43685:SF3">
    <property type="entry name" value="SLR2126 PROTEIN"/>
    <property type="match status" value="1"/>
</dbReference>
<feature type="region of interest" description="Disordered" evidence="1">
    <location>
        <begin position="390"/>
        <end position="477"/>
    </location>
</feature>
<dbReference type="InterPro" id="IPR001173">
    <property type="entry name" value="Glyco_trans_2-like"/>
</dbReference>
<feature type="compositionally biased region" description="Low complexity" evidence="1">
    <location>
        <begin position="430"/>
        <end position="445"/>
    </location>
</feature>
<accession>A0A1H0N809</accession>
<evidence type="ECO:0000256" key="2">
    <source>
        <dbReference type="SAM" id="Phobius"/>
    </source>
</evidence>
<keyword evidence="5" id="KW-1185">Reference proteome</keyword>
<name>A0A1H0N809_9ACTN</name>
<feature type="transmembrane region" description="Helical" evidence="2">
    <location>
        <begin position="769"/>
        <end position="787"/>
    </location>
</feature>
<sequence length="1139" mass="118024">MAGLRPTADTSGDPRASTAPVLAVLVCRRGAERLPDVLTALRRLTVRPRHFLAVDVGTTDDTAELLAAEADPERSGALNGVITLENDTGLGAAVDRAVRHAEQRWGDPGGWLWLLYDDAAPEPDCLETLLRVAEGDPSAAALGPLGLDWDDPRLVTDAGLSMDTSGRVRTGPRTPGLDPALGAGRVDPDSALQVSEVLAVSSACALVRREVFDELDGFDERLPVSCAEVDLGWRVNATGRLVLCVPGARMRHASSSRGGEHGSATSGGRSTVAGATARRRGEVRTYLANVGQRAYRLGVPRLLLFALPRALLLFVTGRPTEALAELRMGAGLLTGRLDLRTARSSHGRDPASSNGVRGLLTGRRDRIRDAVLTGYARVVRDRVRHDALVGRERPSVVPTGVPRRDEPVRHGPDALPDGALGSGSGRRRSATGLRRPSDPVVVPVPEAADGDSEDEDRTAPRPTPAPRSGGTGAPSLSGELVFVPVDRRRVLRELLLNPPVVLLVGLTLFALLAHGLFAETSRMATELHGGRLLPTADLERVWSSYLAAWHPVHGGTGAPAPATLLVLGLAGGLLAPFGGPPAAVALMLLAQLPVAGLAAYLACRPIPVSRAWRASAAAGYALLPLGMAGAVHGRLDTVVAHVLLPPLLAGAAGLLGLAPSRVVGRPNWLGTACRTALGAAVLAAFAPGTYVLLVLLAVVGFLCPPAVPAGGVRRLAGLASFVLLPLACLLPWPAAVLRHPEILWHAPGAPVAEEAAGLSPLALNPGGSAWGWTAVLLPLCAVVLLVLRKPGRAALPGAVVAVVGWGAALAVSGTALPPLLGGAPSTGWAGGPLLLTACGLLWVVLVSLAGPGRWSLRVPAPRRLLGGAALVALLPLALGTLFTARSGPLRPVPEVPPSEGNTGYWLKLRPGSGAPRLTPERRAHFGSASLPPAPGAVAALSEIQVDLLSGESRRVRSGVAAAASRGVGRIAVPGASRSARFAASAGESVAVAGDFRDAGKVFRVLRPHTPVALLGPALARNAREDVSPRPRARPIGISTRLPHVTIRVSRGGPGRVLLLAAQREPGWWARVDGSSVGLATGWGDQVAVPLPETASQVRIGFTAVPRTSLLTLQAAAILFTLIGAFPGRGRRQRENPTEH</sequence>